<dbReference type="GO" id="GO:0000978">
    <property type="term" value="F:RNA polymerase II cis-regulatory region sequence-specific DNA binding"/>
    <property type="evidence" value="ECO:0007669"/>
    <property type="project" value="TreeGrafter"/>
</dbReference>
<evidence type="ECO:0000256" key="7">
    <source>
        <dbReference type="ARBA" id="ARBA00023125"/>
    </source>
</evidence>
<evidence type="ECO:0000256" key="9">
    <source>
        <dbReference type="ARBA" id="ARBA00023242"/>
    </source>
</evidence>
<feature type="region of interest" description="Disordered" evidence="12">
    <location>
        <begin position="216"/>
        <end position="250"/>
    </location>
</feature>
<dbReference type="SMART" id="SM00355">
    <property type="entry name" value="ZnF_C2H2"/>
    <property type="match status" value="3"/>
</dbReference>
<dbReference type="FunFam" id="3.30.160.60:FF:001110">
    <property type="entry name" value="Krueppel factor 13"/>
    <property type="match status" value="1"/>
</dbReference>
<evidence type="ECO:0000256" key="5">
    <source>
        <dbReference type="ARBA" id="ARBA00022833"/>
    </source>
</evidence>
<evidence type="ECO:0000256" key="1">
    <source>
        <dbReference type="ARBA" id="ARBA00004123"/>
    </source>
</evidence>
<dbReference type="PROSITE" id="PS50157">
    <property type="entry name" value="ZINC_FINGER_C2H2_2"/>
    <property type="match status" value="3"/>
</dbReference>
<keyword evidence="9" id="KW-0539">Nucleus</keyword>
<name>A0A8S3ZS00_9EUPU</name>
<dbReference type="InterPro" id="IPR036236">
    <property type="entry name" value="Znf_C2H2_sf"/>
</dbReference>
<comment type="caution">
    <text evidence="14">The sequence shown here is derived from an EMBL/GenBank/DDBJ whole genome shotgun (WGS) entry which is preliminary data.</text>
</comment>
<accession>A0A8S3ZS00</accession>
<dbReference type="GO" id="GO:0008270">
    <property type="term" value="F:zinc ion binding"/>
    <property type="evidence" value="ECO:0007669"/>
    <property type="project" value="UniProtKB-KW"/>
</dbReference>
<dbReference type="Gene3D" id="3.30.160.60">
    <property type="entry name" value="Classic Zinc Finger"/>
    <property type="match status" value="3"/>
</dbReference>
<dbReference type="EMBL" id="CAJHNH020004001">
    <property type="protein sequence ID" value="CAG5130395.1"/>
    <property type="molecule type" value="Genomic_DNA"/>
</dbReference>
<dbReference type="GO" id="GO:0000981">
    <property type="term" value="F:DNA-binding transcription factor activity, RNA polymerase II-specific"/>
    <property type="evidence" value="ECO:0007669"/>
    <property type="project" value="TreeGrafter"/>
</dbReference>
<dbReference type="SUPFAM" id="SSF57667">
    <property type="entry name" value="beta-beta-alpha zinc fingers"/>
    <property type="match status" value="2"/>
</dbReference>
<keyword evidence="3" id="KW-0677">Repeat</keyword>
<comment type="similarity">
    <text evidence="10">Belongs to the Sp1 C2H2-type zinc-finger protein family.</text>
</comment>
<evidence type="ECO:0000313" key="14">
    <source>
        <dbReference type="EMBL" id="CAG5130395.1"/>
    </source>
</evidence>
<evidence type="ECO:0000256" key="12">
    <source>
        <dbReference type="SAM" id="MobiDB-lite"/>
    </source>
</evidence>
<comment type="subcellular location">
    <subcellularLocation>
        <location evidence="1">Nucleus</location>
    </subcellularLocation>
</comment>
<reference evidence="14" key="1">
    <citation type="submission" date="2021-04" db="EMBL/GenBank/DDBJ databases">
        <authorList>
            <consortium name="Molecular Ecology Group"/>
        </authorList>
    </citation>
    <scope>NUCLEOTIDE SEQUENCE</scope>
</reference>
<gene>
    <name evidence="14" type="ORF">CUNI_LOCUS15953</name>
</gene>
<dbReference type="Proteomes" id="UP000678393">
    <property type="component" value="Unassembled WGS sequence"/>
</dbReference>
<keyword evidence="6" id="KW-0805">Transcription regulation</keyword>
<dbReference type="AlphaFoldDB" id="A0A8S3ZS00"/>
<dbReference type="PANTHER" id="PTHR23235:SF165">
    <property type="entry name" value="TRANSCRIPTION FACTOR BTD"/>
    <property type="match status" value="1"/>
</dbReference>
<feature type="region of interest" description="Disordered" evidence="12">
    <location>
        <begin position="150"/>
        <end position="179"/>
    </location>
</feature>
<keyword evidence="2" id="KW-0479">Metal-binding</keyword>
<dbReference type="PROSITE" id="PS00028">
    <property type="entry name" value="ZINC_FINGER_C2H2_1"/>
    <property type="match status" value="3"/>
</dbReference>
<feature type="region of interest" description="Disordered" evidence="12">
    <location>
        <begin position="425"/>
        <end position="476"/>
    </location>
</feature>
<feature type="domain" description="C2H2-type" evidence="13">
    <location>
        <begin position="379"/>
        <end position="408"/>
    </location>
</feature>
<keyword evidence="7" id="KW-0238">DNA-binding</keyword>
<evidence type="ECO:0000256" key="8">
    <source>
        <dbReference type="ARBA" id="ARBA00023163"/>
    </source>
</evidence>
<feature type="compositionally biased region" description="Basic and acidic residues" evidence="12">
    <location>
        <begin position="447"/>
        <end position="463"/>
    </location>
</feature>
<feature type="domain" description="C2H2-type" evidence="13">
    <location>
        <begin position="409"/>
        <end position="436"/>
    </location>
</feature>
<feature type="compositionally biased region" description="Low complexity" evidence="12">
    <location>
        <begin position="216"/>
        <end position="240"/>
    </location>
</feature>
<evidence type="ECO:0000256" key="4">
    <source>
        <dbReference type="ARBA" id="ARBA00022771"/>
    </source>
</evidence>
<feature type="compositionally biased region" description="Basic and acidic residues" evidence="12">
    <location>
        <begin position="425"/>
        <end position="440"/>
    </location>
</feature>
<dbReference type="Pfam" id="PF00096">
    <property type="entry name" value="zf-C2H2"/>
    <property type="match status" value="2"/>
</dbReference>
<organism evidence="14 15">
    <name type="scientific">Candidula unifasciata</name>
    <dbReference type="NCBI Taxonomy" id="100452"/>
    <lineage>
        <taxon>Eukaryota</taxon>
        <taxon>Metazoa</taxon>
        <taxon>Spiralia</taxon>
        <taxon>Lophotrochozoa</taxon>
        <taxon>Mollusca</taxon>
        <taxon>Gastropoda</taxon>
        <taxon>Heterobranchia</taxon>
        <taxon>Euthyneura</taxon>
        <taxon>Panpulmonata</taxon>
        <taxon>Eupulmonata</taxon>
        <taxon>Stylommatophora</taxon>
        <taxon>Helicina</taxon>
        <taxon>Helicoidea</taxon>
        <taxon>Geomitridae</taxon>
        <taxon>Candidula</taxon>
    </lineage>
</organism>
<evidence type="ECO:0000256" key="10">
    <source>
        <dbReference type="ARBA" id="ARBA00038409"/>
    </source>
</evidence>
<keyword evidence="8" id="KW-0804">Transcription</keyword>
<evidence type="ECO:0000256" key="11">
    <source>
        <dbReference type="PROSITE-ProRule" id="PRU00042"/>
    </source>
</evidence>
<keyword evidence="4 11" id="KW-0863">Zinc-finger</keyword>
<protein>
    <recommendedName>
        <fullName evidence="13">C2H2-type domain-containing protein</fullName>
    </recommendedName>
</protein>
<evidence type="ECO:0000259" key="13">
    <source>
        <dbReference type="PROSITE" id="PS50157"/>
    </source>
</evidence>
<dbReference type="InterPro" id="IPR013087">
    <property type="entry name" value="Znf_C2H2_type"/>
</dbReference>
<evidence type="ECO:0000256" key="6">
    <source>
        <dbReference type="ARBA" id="ARBA00023015"/>
    </source>
</evidence>
<sequence>MQAMLSPIHKPIPNPHQAFIQSDLHWAWPNNLTNQNVVYSSMQAHESVLLCGGLVGRASESTVNLTVTQLQHHRQEMMKATLLQQQQQQQRGLPMLPLDLEFYRQSHKSRDSDRGFFQATKHQQSVQLSLNQQKLTIQARQQNQALFEKEQHYHHQHLQQQQQQHHYRQQHQEFPCGPSGSMRSALVSFPGRHAMSPAVPIPVRLMLQQPVRVSCASPGATPFSSSSSPTLPQPSPQTSGGQKPGHLLSPPLIADTVEHHWWSIHSQNDTHQSALPTLLPPTHPILYRPVSPLNNPRIHAYLSPQLTPLCRDMALFDRPPPRRCRRCRCPNCVNSSNNPGSSSNKRRMHICHYPGCGKEYGKTSHLKAHLRGHAGERPFICRWLYCQKRFTRSDELQRHLRTHTGEKNFQCSDCGKRFMRSDHLSKHIKTHEVKKEEDVGKSGAKRNFHEKGSPHCESQEHSENSSSEDCMDSSDEDIDVGCSEFPDCYSYCHHSYRDQTSSVDNFDIDDDGSDDN</sequence>
<dbReference type="FunFam" id="3.30.160.60:FF:000014">
    <property type="entry name" value="Transcription factor Sp3"/>
    <property type="match status" value="1"/>
</dbReference>
<dbReference type="OrthoDB" id="6365676at2759"/>
<keyword evidence="15" id="KW-1185">Reference proteome</keyword>
<feature type="domain" description="C2H2-type" evidence="13">
    <location>
        <begin position="349"/>
        <end position="378"/>
    </location>
</feature>
<evidence type="ECO:0000313" key="15">
    <source>
        <dbReference type="Proteomes" id="UP000678393"/>
    </source>
</evidence>
<dbReference type="PANTHER" id="PTHR23235">
    <property type="entry name" value="KRUEPPEL-LIKE TRANSCRIPTION FACTOR"/>
    <property type="match status" value="1"/>
</dbReference>
<evidence type="ECO:0000256" key="2">
    <source>
        <dbReference type="ARBA" id="ARBA00022723"/>
    </source>
</evidence>
<evidence type="ECO:0000256" key="3">
    <source>
        <dbReference type="ARBA" id="ARBA00022737"/>
    </source>
</evidence>
<dbReference type="GO" id="GO:0005634">
    <property type="term" value="C:nucleus"/>
    <property type="evidence" value="ECO:0007669"/>
    <property type="project" value="UniProtKB-SubCell"/>
</dbReference>
<keyword evidence="5" id="KW-0862">Zinc</keyword>
<proteinExistence type="inferred from homology"/>